<dbReference type="AlphaFoldDB" id="A0A0D0DDV1"/>
<dbReference type="GO" id="GO:0017108">
    <property type="term" value="F:5'-flap endonuclease activity"/>
    <property type="evidence" value="ECO:0007669"/>
    <property type="project" value="TreeGrafter"/>
</dbReference>
<dbReference type="STRING" id="930991.A0A0D0DDV1"/>
<feature type="domain" description="XPG-I" evidence="1">
    <location>
        <begin position="103"/>
        <end position="183"/>
    </location>
</feature>
<dbReference type="OrthoDB" id="2148513at2759"/>
<dbReference type="Gene3D" id="3.40.50.1010">
    <property type="entry name" value="5'-nuclease"/>
    <property type="match status" value="1"/>
</dbReference>
<dbReference type="GO" id="GO:0006974">
    <property type="term" value="P:DNA damage response"/>
    <property type="evidence" value="ECO:0007669"/>
    <property type="project" value="UniProtKB-ARBA"/>
</dbReference>
<evidence type="ECO:0000259" key="1">
    <source>
        <dbReference type="SMART" id="SM00484"/>
    </source>
</evidence>
<name>A0A0D0DDV1_9AGAM</name>
<protein>
    <recommendedName>
        <fullName evidence="1">XPG-I domain-containing protein</fullName>
    </recommendedName>
</protein>
<evidence type="ECO:0000313" key="2">
    <source>
        <dbReference type="EMBL" id="KIK82546.1"/>
    </source>
</evidence>
<dbReference type="InterPro" id="IPR029060">
    <property type="entry name" value="PIN-like_dom_sf"/>
</dbReference>
<dbReference type="PANTHER" id="PTHR11081">
    <property type="entry name" value="FLAP ENDONUCLEASE FAMILY MEMBER"/>
    <property type="match status" value="1"/>
</dbReference>
<dbReference type="Proteomes" id="UP000054538">
    <property type="component" value="Unassembled WGS sequence"/>
</dbReference>
<dbReference type="InParanoid" id="A0A0D0DDV1"/>
<dbReference type="InterPro" id="IPR006084">
    <property type="entry name" value="XPG/Rad2"/>
</dbReference>
<reference evidence="2 3" key="1">
    <citation type="submission" date="2014-04" db="EMBL/GenBank/DDBJ databases">
        <authorList>
            <consortium name="DOE Joint Genome Institute"/>
            <person name="Kuo A."/>
            <person name="Kohler A."/>
            <person name="Jargeat P."/>
            <person name="Nagy L.G."/>
            <person name="Floudas D."/>
            <person name="Copeland A."/>
            <person name="Barry K.W."/>
            <person name="Cichocki N."/>
            <person name="Veneault-Fourrey C."/>
            <person name="LaButti K."/>
            <person name="Lindquist E.A."/>
            <person name="Lipzen A."/>
            <person name="Lundell T."/>
            <person name="Morin E."/>
            <person name="Murat C."/>
            <person name="Sun H."/>
            <person name="Tunlid A."/>
            <person name="Henrissat B."/>
            <person name="Grigoriev I.V."/>
            <person name="Hibbett D.S."/>
            <person name="Martin F."/>
            <person name="Nordberg H.P."/>
            <person name="Cantor M.N."/>
            <person name="Hua S.X."/>
        </authorList>
    </citation>
    <scope>NUCLEOTIDE SEQUENCE [LARGE SCALE GENOMIC DNA]</scope>
    <source>
        <strain evidence="2 3">Ve08.2h10</strain>
    </source>
</reference>
<dbReference type="PANTHER" id="PTHR11081:SF75">
    <property type="entry name" value="ENDONUCLEASE, PUTATIVE (AFU_ORTHOLOGUE AFUA_3G13260)-RELATED"/>
    <property type="match status" value="1"/>
</dbReference>
<proteinExistence type="predicted"/>
<dbReference type="SUPFAM" id="SSF88723">
    <property type="entry name" value="PIN domain-like"/>
    <property type="match status" value="1"/>
</dbReference>
<organism evidence="2 3">
    <name type="scientific">Paxillus rubicundulus Ve08.2h10</name>
    <dbReference type="NCBI Taxonomy" id="930991"/>
    <lineage>
        <taxon>Eukaryota</taxon>
        <taxon>Fungi</taxon>
        <taxon>Dikarya</taxon>
        <taxon>Basidiomycota</taxon>
        <taxon>Agaricomycotina</taxon>
        <taxon>Agaricomycetes</taxon>
        <taxon>Agaricomycetidae</taxon>
        <taxon>Boletales</taxon>
        <taxon>Paxilineae</taxon>
        <taxon>Paxillaceae</taxon>
        <taxon>Paxillus</taxon>
    </lineage>
</organism>
<sequence>MPQVPESNLDSLLAPAATTTSLHSLALTNHFCGAAPHAPHMTRVDVRIWFEQCQQSSWFCAHPQSGQNPALYSFIYCGWPTMKRNKVLNLDHWMVRPTQHILDVFNIQWVTCEAEVELSLMNKKGAIDVVMTDDSDAFIFGAQTRSKDADLCLYNSSTLSSNNTVNIYTTDAIRQQVAPSLQCEGFVLMAVCCKGDYDKTGPYGCGQSTALGLVNILDVTNSLCIWHRNVCEHLACDPTQKIGCLCPTLAHTLPDTFQEPNIVSTSSPGLLGPQPPNIPALATLMQEPLGWENPGKMLTMFQSTIWPAVIVKEMLLDLCRNSVKINEVVLGISSMCIEVSMTLFVGDALLVMSAAAAQHYNSVKPGKLCVCVPDCIFKCWQDAMFPVSSPLAHVSQGASSYSSLAPCLPSINVPLGSANSH</sequence>
<keyword evidence="3" id="KW-1185">Reference proteome</keyword>
<dbReference type="SMART" id="SM00484">
    <property type="entry name" value="XPGI"/>
    <property type="match status" value="1"/>
</dbReference>
<dbReference type="HOGENOM" id="CLU_007575_4_2_1"/>
<evidence type="ECO:0000313" key="3">
    <source>
        <dbReference type="Proteomes" id="UP000054538"/>
    </source>
</evidence>
<reference evidence="3" key="2">
    <citation type="submission" date="2015-01" db="EMBL/GenBank/DDBJ databases">
        <title>Evolutionary Origins and Diversification of the Mycorrhizal Mutualists.</title>
        <authorList>
            <consortium name="DOE Joint Genome Institute"/>
            <consortium name="Mycorrhizal Genomics Consortium"/>
            <person name="Kohler A."/>
            <person name="Kuo A."/>
            <person name="Nagy L.G."/>
            <person name="Floudas D."/>
            <person name="Copeland A."/>
            <person name="Barry K.W."/>
            <person name="Cichocki N."/>
            <person name="Veneault-Fourrey C."/>
            <person name="LaButti K."/>
            <person name="Lindquist E.A."/>
            <person name="Lipzen A."/>
            <person name="Lundell T."/>
            <person name="Morin E."/>
            <person name="Murat C."/>
            <person name="Riley R."/>
            <person name="Ohm R."/>
            <person name="Sun H."/>
            <person name="Tunlid A."/>
            <person name="Henrissat B."/>
            <person name="Grigoriev I.V."/>
            <person name="Hibbett D.S."/>
            <person name="Martin F."/>
        </authorList>
    </citation>
    <scope>NUCLEOTIDE SEQUENCE [LARGE SCALE GENOMIC DNA]</scope>
    <source>
        <strain evidence="3">Ve08.2h10</strain>
    </source>
</reference>
<gene>
    <name evidence="2" type="ORF">PAXRUDRAFT_35556</name>
</gene>
<dbReference type="EMBL" id="KN825619">
    <property type="protein sequence ID" value="KIK82546.1"/>
    <property type="molecule type" value="Genomic_DNA"/>
</dbReference>
<dbReference type="Pfam" id="PF00867">
    <property type="entry name" value="XPG_I"/>
    <property type="match status" value="1"/>
</dbReference>
<accession>A0A0D0DDV1</accession>
<dbReference type="InterPro" id="IPR006086">
    <property type="entry name" value="XPG-I_dom"/>
</dbReference>